<name>A0A517WLY8_9PLAN</name>
<proteinExistence type="predicted"/>
<dbReference type="EMBL" id="CP036347">
    <property type="protein sequence ID" value="QDU06244.1"/>
    <property type="molecule type" value="Genomic_DNA"/>
</dbReference>
<dbReference type="PROSITE" id="PS51257">
    <property type="entry name" value="PROKAR_LIPOPROTEIN"/>
    <property type="match status" value="1"/>
</dbReference>
<evidence type="ECO:0000313" key="2">
    <source>
        <dbReference type="EMBL" id="QDU06244.1"/>
    </source>
</evidence>
<gene>
    <name evidence="2" type="ORF">V6x_59960</name>
</gene>
<feature type="region of interest" description="Disordered" evidence="1">
    <location>
        <begin position="32"/>
        <end position="85"/>
    </location>
</feature>
<evidence type="ECO:0000256" key="1">
    <source>
        <dbReference type="SAM" id="MobiDB-lite"/>
    </source>
</evidence>
<dbReference type="Proteomes" id="UP000320722">
    <property type="component" value="Chromosome"/>
</dbReference>
<evidence type="ECO:0000313" key="3">
    <source>
        <dbReference type="Proteomes" id="UP000320722"/>
    </source>
</evidence>
<dbReference type="AlphaFoldDB" id="A0A517WLY8"/>
<accession>A0A517WLY8</accession>
<sequence>MTSGRCSLFALACVIAMISCGPHSNLEGLYATSSQQVSERDHGESTPEIPAPSVNRKQQPEPDEEQIHKSQKLAPTAGQNRRKHCDFQPMPEAISSCFQISHADLHIQNTRTTTAQPPLQIVLCISLT</sequence>
<protein>
    <submittedName>
        <fullName evidence="2">Uncharacterized protein</fullName>
    </submittedName>
</protein>
<reference evidence="2 3" key="1">
    <citation type="submission" date="2019-02" db="EMBL/GenBank/DDBJ databases">
        <title>Deep-cultivation of Planctomycetes and their phenomic and genomic characterization uncovers novel biology.</title>
        <authorList>
            <person name="Wiegand S."/>
            <person name="Jogler M."/>
            <person name="Boedeker C."/>
            <person name="Pinto D."/>
            <person name="Vollmers J."/>
            <person name="Rivas-Marin E."/>
            <person name="Kohn T."/>
            <person name="Peeters S.H."/>
            <person name="Heuer A."/>
            <person name="Rast P."/>
            <person name="Oberbeckmann S."/>
            <person name="Bunk B."/>
            <person name="Jeske O."/>
            <person name="Meyerdierks A."/>
            <person name="Storesund J.E."/>
            <person name="Kallscheuer N."/>
            <person name="Luecker S."/>
            <person name="Lage O.M."/>
            <person name="Pohl T."/>
            <person name="Merkel B.J."/>
            <person name="Hornburger P."/>
            <person name="Mueller R.-W."/>
            <person name="Bruemmer F."/>
            <person name="Labrenz M."/>
            <person name="Spormann A.M."/>
            <person name="Op den Camp H."/>
            <person name="Overmann J."/>
            <person name="Amann R."/>
            <person name="Jetten M.S.M."/>
            <person name="Mascher T."/>
            <person name="Medema M.H."/>
            <person name="Devos D.P."/>
            <person name="Kaster A.-K."/>
            <person name="Ovreas L."/>
            <person name="Rohde M."/>
            <person name="Galperin M.Y."/>
            <person name="Jogler C."/>
        </authorList>
    </citation>
    <scope>NUCLEOTIDE SEQUENCE [LARGE SCALE GENOMIC DNA]</scope>
    <source>
        <strain evidence="2 3">V6</strain>
    </source>
</reference>
<organism evidence="2 3">
    <name type="scientific">Gimesia chilikensis</name>
    <dbReference type="NCBI Taxonomy" id="2605989"/>
    <lineage>
        <taxon>Bacteria</taxon>
        <taxon>Pseudomonadati</taxon>
        <taxon>Planctomycetota</taxon>
        <taxon>Planctomycetia</taxon>
        <taxon>Planctomycetales</taxon>
        <taxon>Planctomycetaceae</taxon>
        <taxon>Gimesia</taxon>
    </lineage>
</organism>